<accession>A0ABV4W3D9</accession>
<dbReference type="Pfam" id="PF25857">
    <property type="entry name" value="DUF7957"/>
    <property type="match status" value="1"/>
</dbReference>
<dbReference type="Proteomes" id="UP001576762">
    <property type="component" value="Unassembled WGS sequence"/>
</dbReference>
<comment type="caution">
    <text evidence="1">The sequence shown here is derived from an EMBL/GenBank/DDBJ whole genome shotgun (WGS) entry which is preliminary data.</text>
</comment>
<evidence type="ECO:0000313" key="1">
    <source>
        <dbReference type="EMBL" id="MFB2714674.1"/>
    </source>
</evidence>
<dbReference type="InterPro" id="IPR058263">
    <property type="entry name" value="DUF7957"/>
</dbReference>
<organism evidence="1 2">
    <name type="scientific">Marinobacter shengliensis</name>
    <dbReference type="NCBI Taxonomy" id="1389223"/>
    <lineage>
        <taxon>Bacteria</taxon>
        <taxon>Pseudomonadati</taxon>
        <taxon>Pseudomonadota</taxon>
        <taxon>Gammaproteobacteria</taxon>
        <taxon>Pseudomonadales</taxon>
        <taxon>Marinobacteraceae</taxon>
        <taxon>Marinobacter</taxon>
    </lineage>
</organism>
<proteinExistence type="predicted"/>
<dbReference type="EMBL" id="JBHFLD010000004">
    <property type="protein sequence ID" value="MFB2714674.1"/>
    <property type="molecule type" value="Genomic_DNA"/>
</dbReference>
<reference evidence="1 2" key="1">
    <citation type="submission" date="2024-09" db="EMBL/GenBank/DDBJ databases">
        <title>Draft genome sequences of 6 high pH adapted Marinobacter shengliensis sp. isolated from Mariana forearc serpentinite mud volcanoes.</title>
        <authorList>
            <person name="Elkassas S."/>
            <person name="Serres M."/>
            <person name="Michael N."/>
            <person name="Amina P."/>
            <person name="Teodora Z."/>
            <person name="Julie H."/>
        </authorList>
    </citation>
    <scope>NUCLEOTIDE SEQUENCE [LARGE SCALE GENOMIC DNA]</scope>
    <source>
        <strain evidence="1 2">EB4</strain>
    </source>
</reference>
<sequence>MTINYSATKNVLKIKPSGIEVPFQWPIAEVVVFDAILVVRIEPDPGAYFNENVFGVREDGSIAWVIEKRKHVYDDSPYTSIVAKDDNVKLFNWDGDELLVEPKSGKVISVGFGK</sequence>
<protein>
    <submittedName>
        <fullName evidence="1">Uncharacterized protein</fullName>
    </submittedName>
</protein>
<gene>
    <name evidence="1" type="ORF">ACE05E_04185</name>
</gene>
<evidence type="ECO:0000313" key="2">
    <source>
        <dbReference type="Proteomes" id="UP001576762"/>
    </source>
</evidence>
<dbReference type="RefSeq" id="WP_058090674.1">
    <property type="nucleotide sequence ID" value="NZ_JBHFLD010000004.1"/>
</dbReference>
<name>A0ABV4W3D9_9GAMM</name>
<keyword evidence="2" id="KW-1185">Reference proteome</keyword>